<dbReference type="OrthoDB" id="5508071at2"/>
<dbReference type="InterPro" id="IPR005135">
    <property type="entry name" value="Endo/exonuclease/phosphatase"/>
</dbReference>
<gene>
    <name evidence="3" type="ORF">SOCE26_083280</name>
</gene>
<dbReference type="Proteomes" id="UP000238348">
    <property type="component" value="Chromosome"/>
</dbReference>
<dbReference type="InterPro" id="IPR036691">
    <property type="entry name" value="Endo/exonu/phosph_ase_sf"/>
</dbReference>
<protein>
    <recommendedName>
        <fullName evidence="2">Endonuclease/exonuclease/phosphatase domain-containing protein</fullName>
    </recommendedName>
</protein>
<organism evidence="3 4">
    <name type="scientific">Sorangium cellulosum</name>
    <name type="common">Polyangium cellulosum</name>
    <dbReference type="NCBI Taxonomy" id="56"/>
    <lineage>
        <taxon>Bacteria</taxon>
        <taxon>Pseudomonadati</taxon>
        <taxon>Myxococcota</taxon>
        <taxon>Polyangia</taxon>
        <taxon>Polyangiales</taxon>
        <taxon>Polyangiaceae</taxon>
        <taxon>Sorangium</taxon>
    </lineage>
</organism>
<evidence type="ECO:0000313" key="4">
    <source>
        <dbReference type="Proteomes" id="UP000238348"/>
    </source>
</evidence>
<feature type="domain" description="Endonuclease/exonuclease/phosphatase" evidence="2">
    <location>
        <begin position="20"/>
        <end position="208"/>
    </location>
</feature>
<evidence type="ECO:0000259" key="2">
    <source>
        <dbReference type="Pfam" id="PF03372"/>
    </source>
</evidence>
<dbReference type="Gene3D" id="3.60.10.10">
    <property type="entry name" value="Endonuclease/exonuclease/phosphatase"/>
    <property type="match status" value="1"/>
</dbReference>
<sequence>MAANLTSGPRQSYDPGDGQRILQGVAPDIVLIQEFNYGENSADELRAFVDDTFGSTFSYHRETDAQIANGIVSRFPILEAGEWDDSAIDNRDFAWARIDIPGPIDLWAVSVHFLTAGSSVRQGEARELVAAVQESIPESDYLVIGGDFNTDRRSESCISILSQVAVTSGPYPADRNGDTDTNAGRTKPYDWVLADGDLDPHETAVVIGASRFINGLVADTRVYSPIDELSPALTSDSGADQMQHMGVVRDFLIPTDAAPVETTPGTALAPGSSSPGTRVDDATF</sequence>
<evidence type="ECO:0000313" key="3">
    <source>
        <dbReference type="EMBL" id="AUX46819.1"/>
    </source>
</evidence>
<dbReference type="EMBL" id="CP012673">
    <property type="protein sequence ID" value="AUX46819.1"/>
    <property type="molecule type" value="Genomic_DNA"/>
</dbReference>
<reference evidence="3 4" key="1">
    <citation type="submission" date="2015-09" db="EMBL/GenBank/DDBJ databases">
        <title>Sorangium comparison.</title>
        <authorList>
            <person name="Zaburannyi N."/>
            <person name="Bunk B."/>
            <person name="Overmann J."/>
            <person name="Mueller R."/>
        </authorList>
    </citation>
    <scope>NUCLEOTIDE SEQUENCE [LARGE SCALE GENOMIC DNA]</scope>
    <source>
        <strain evidence="3 4">So ce26</strain>
    </source>
</reference>
<name>A0A2L0F5V5_SORCE</name>
<dbReference type="GO" id="GO:0003824">
    <property type="term" value="F:catalytic activity"/>
    <property type="evidence" value="ECO:0007669"/>
    <property type="project" value="InterPro"/>
</dbReference>
<evidence type="ECO:0000256" key="1">
    <source>
        <dbReference type="SAM" id="MobiDB-lite"/>
    </source>
</evidence>
<proteinExistence type="predicted"/>
<dbReference type="AlphaFoldDB" id="A0A2L0F5V5"/>
<accession>A0A2L0F5V5</accession>
<feature type="region of interest" description="Disordered" evidence="1">
    <location>
        <begin position="258"/>
        <end position="284"/>
    </location>
</feature>
<dbReference type="Pfam" id="PF03372">
    <property type="entry name" value="Exo_endo_phos"/>
    <property type="match status" value="1"/>
</dbReference>
<dbReference type="SUPFAM" id="SSF56219">
    <property type="entry name" value="DNase I-like"/>
    <property type="match status" value="1"/>
</dbReference>